<dbReference type="GO" id="GO:0005777">
    <property type="term" value="C:peroxisome"/>
    <property type="evidence" value="ECO:0007669"/>
    <property type="project" value="TreeGrafter"/>
</dbReference>
<keyword evidence="4" id="KW-0472">Membrane</keyword>
<dbReference type="SUPFAM" id="SSF51735">
    <property type="entry name" value="NAD(P)-binding Rossmann-fold domains"/>
    <property type="match status" value="1"/>
</dbReference>
<gene>
    <name evidence="7" type="ORF">Zmor_007752</name>
</gene>
<dbReference type="CDD" id="cd05236">
    <property type="entry name" value="FAR-N_SDR_e"/>
    <property type="match status" value="1"/>
</dbReference>
<evidence type="ECO:0000259" key="5">
    <source>
        <dbReference type="Pfam" id="PF03015"/>
    </source>
</evidence>
<comment type="catalytic activity">
    <reaction evidence="4">
        <text>a long-chain fatty acyl-CoA + 2 NADPH + 2 H(+) = a long-chain primary fatty alcohol + 2 NADP(+) + CoA</text>
        <dbReference type="Rhea" id="RHEA:52716"/>
        <dbReference type="ChEBI" id="CHEBI:15378"/>
        <dbReference type="ChEBI" id="CHEBI:57287"/>
        <dbReference type="ChEBI" id="CHEBI:57783"/>
        <dbReference type="ChEBI" id="CHEBI:58349"/>
        <dbReference type="ChEBI" id="CHEBI:77396"/>
        <dbReference type="ChEBI" id="CHEBI:83139"/>
        <dbReference type="EC" id="1.2.1.84"/>
    </reaction>
</comment>
<dbReference type="Gene3D" id="3.40.50.720">
    <property type="entry name" value="NAD(P)-binding Rossmann-like Domain"/>
    <property type="match status" value="1"/>
</dbReference>
<accession>A0AA38IUP7</accession>
<dbReference type="CDD" id="cd09071">
    <property type="entry name" value="FAR_C"/>
    <property type="match status" value="1"/>
</dbReference>
<keyword evidence="8" id="KW-1185">Reference proteome</keyword>
<evidence type="ECO:0000256" key="3">
    <source>
        <dbReference type="ARBA" id="ARBA00023098"/>
    </source>
</evidence>
<protein>
    <recommendedName>
        <fullName evidence="4">Fatty acyl-CoA reductase</fullName>
        <ecNumber evidence="4">1.2.1.84</ecNumber>
    </recommendedName>
</protein>
<evidence type="ECO:0000259" key="6">
    <source>
        <dbReference type="Pfam" id="PF07993"/>
    </source>
</evidence>
<evidence type="ECO:0000256" key="4">
    <source>
        <dbReference type="RuleBase" id="RU363097"/>
    </source>
</evidence>
<dbReference type="InterPro" id="IPR033640">
    <property type="entry name" value="FAR_C"/>
</dbReference>
<feature type="domain" description="Thioester reductase (TE)" evidence="6">
    <location>
        <begin position="17"/>
        <end position="230"/>
    </location>
</feature>
<proteinExistence type="inferred from homology"/>
<feature type="transmembrane region" description="Helical" evidence="4">
    <location>
        <begin position="418"/>
        <end position="437"/>
    </location>
</feature>
<dbReference type="InterPro" id="IPR036291">
    <property type="entry name" value="NAD(P)-bd_dom_sf"/>
</dbReference>
<dbReference type="Pfam" id="PF07993">
    <property type="entry name" value="NAD_binding_4"/>
    <property type="match status" value="1"/>
</dbReference>
<comment type="similarity">
    <text evidence="1 4">Belongs to the fatty acyl-CoA reductase family.</text>
</comment>
<feature type="domain" description="Fatty acyl-CoA reductase C-terminal" evidence="5">
    <location>
        <begin position="312"/>
        <end position="401"/>
    </location>
</feature>
<dbReference type="GO" id="GO:0102965">
    <property type="term" value="F:alcohol-forming long-chain fatty acyl-CoA reductase activity"/>
    <property type="evidence" value="ECO:0007669"/>
    <property type="project" value="UniProtKB-EC"/>
</dbReference>
<keyword evidence="4" id="KW-1133">Transmembrane helix</keyword>
<sequence length="438" mass="50282">MTLSQIQGFYKNQTVFITGSTGLLGKLVLRKLLTTCAPKKIYLLIRQHKGKSVEERLETLLDSADLRRDKSEFKGKIFAIKGDCGLPGLGISQDDRNTLVNETTCIIHIAATIKFNEHLRLAAYINVRAVQDLLHLAKEVRDLKAIVHVSTAFSNCNHKDLIKEQFYEPGMTATELLKMLESMNDEAITNTTPDVLGSWPNSYTFTKAVAENIIKNEAQDLPICIVRPAIGNDGGMPRANIILAAGWYSASKNPPSPIYNYVGSEKNLITGSQLDHYGKLFSQMYTSMHTVNVYFLIFTKNKYYLRFCQFWFHLVPAYIADLVCLCLGKKRRFVKMYQKLHRICDLVGFFNVNLWKFETTNSEVMWKVLNEKDQELFPFSMENLQWKSFLESCVIYGRINFLKDPMHTLPQAKRKRKFIILLYYCIVFALVCVVWCLI</sequence>
<comment type="caution">
    <text evidence="7">The sequence shown here is derived from an EMBL/GenBank/DDBJ whole genome shotgun (WGS) entry which is preliminary data.</text>
</comment>
<evidence type="ECO:0000256" key="2">
    <source>
        <dbReference type="ARBA" id="ARBA00022516"/>
    </source>
</evidence>
<feature type="transmembrane region" description="Helical" evidence="4">
    <location>
        <begin position="310"/>
        <end position="328"/>
    </location>
</feature>
<dbReference type="Proteomes" id="UP001168821">
    <property type="component" value="Unassembled WGS sequence"/>
</dbReference>
<keyword evidence="3 4" id="KW-0443">Lipid metabolism</keyword>
<evidence type="ECO:0000256" key="1">
    <source>
        <dbReference type="ARBA" id="ARBA00005928"/>
    </source>
</evidence>
<dbReference type="InterPro" id="IPR013120">
    <property type="entry name" value="FAR_NAD-bd"/>
</dbReference>
<keyword evidence="4" id="KW-0521">NADP</keyword>
<name>A0AA38IUP7_9CUCU</name>
<dbReference type="Pfam" id="PF03015">
    <property type="entry name" value="Sterile"/>
    <property type="match status" value="1"/>
</dbReference>
<keyword evidence="4" id="KW-0812">Transmembrane</keyword>
<organism evidence="7 8">
    <name type="scientific">Zophobas morio</name>
    <dbReference type="NCBI Taxonomy" id="2755281"/>
    <lineage>
        <taxon>Eukaryota</taxon>
        <taxon>Metazoa</taxon>
        <taxon>Ecdysozoa</taxon>
        <taxon>Arthropoda</taxon>
        <taxon>Hexapoda</taxon>
        <taxon>Insecta</taxon>
        <taxon>Pterygota</taxon>
        <taxon>Neoptera</taxon>
        <taxon>Endopterygota</taxon>
        <taxon>Coleoptera</taxon>
        <taxon>Polyphaga</taxon>
        <taxon>Cucujiformia</taxon>
        <taxon>Tenebrionidae</taxon>
        <taxon>Zophobas</taxon>
    </lineage>
</organism>
<dbReference type="GO" id="GO:0080019">
    <property type="term" value="F:alcohol-forming very long-chain fatty acyl-CoA reductase activity"/>
    <property type="evidence" value="ECO:0007669"/>
    <property type="project" value="InterPro"/>
</dbReference>
<dbReference type="EC" id="1.2.1.84" evidence="4"/>
<reference evidence="7" key="1">
    <citation type="journal article" date="2023" name="G3 (Bethesda)">
        <title>Whole genome assemblies of Zophobas morio and Tenebrio molitor.</title>
        <authorList>
            <person name="Kaur S."/>
            <person name="Stinson S.A."/>
            <person name="diCenzo G.C."/>
        </authorList>
    </citation>
    <scope>NUCLEOTIDE SEQUENCE</scope>
    <source>
        <strain evidence="7">QUZm001</strain>
    </source>
</reference>
<dbReference type="AlphaFoldDB" id="A0AA38IUP7"/>
<evidence type="ECO:0000313" key="7">
    <source>
        <dbReference type="EMBL" id="KAJ3663495.1"/>
    </source>
</evidence>
<keyword evidence="4" id="KW-0560">Oxidoreductase</keyword>
<dbReference type="InterPro" id="IPR026055">
    <property type="entry name" value="FAR"/>
</dbReference>
<evidence type="ECO:0000313" key="8">
    <source>
        <dbReference type="Proteomes" id="UP001168821"/>
    </source>
</evidence>
<dbReference type="GO" id="GO:0035336">
    <property type="term" value="P:long-chain fatty-acyl-CoA metabolic process"/>
    <property type="evidence" value="ECO:0007669"/>
    <property type="project" value="TreeGrafter"/>
</dbReference>
<dbReference type="PANTHER" id="PTHR11011:SF60">
    <property type="entry name" value="FATTY ACYL-COA REDUCTASE-RELATED"/>
    <property type="match status" value="1"/>
</dbReference>
<dbReference type="EMBL" id="JALNTZ010000002">
    <property type="protein sequence ID" value="KAJ3663495.1"/>
    <property type="molecule type" value="Genomic_DNA"/>
</dbReference>
<comment type="function">
    <text evidence="4">Catalyzes the reduction of fatty acyl-CoA to fatty alcohols.</text>
</comment>
<dbReference type="PANTHER" id="PTHR11011">
    <property type="entry name" value="MALE STERILITY PROTEIN 2-RELATED"/>
    <property type="match status" value="1"/>
</dbReference>
<keyword evidence="2 4" id="KW-0444">Lipid biosynthesis</keyword>